<sequence length="119" mass="13041">MVYVQGSVNDNDTLGNQSLFDVKEAITNSHRYLLSQSLDTSEYQIIFVSVPDSPMTDGSQLSSAYSYVPLAQVVGLKENLDIFLTNYLGDCGYERITGCSNSIVVSTLNYFDTATSNSN</sequence>
<evidence type="ECO:0000313" key="2">
    <source>
        <dbReference type="Proteomes" id="UP000032668"/>
    </source>
</evidence>
<name>A0A0D6PIL1_9PROT</name>
<protein>
    <submittedName>
        <fullName evidence="1">Uncharacterized protein</fullName>
    </submittedName>
</protein>
<dbReference type="AlphaFoldDB" id="A0A0D6PIL1"/>
<evidence type="ECO:0000313" key="1">
    <source>
        <dbReference type="EMBL" id="GAN80644.1"/>
    </source>
</evidence>
<organism evidence="1 2">
    <name type="scientific">Acidocella aminolytica 101 = DSM 11237</name>
    <dbReference type="NCBI Taxonomy" id="1120923"/>
    <lineage>
        <taxon>Bacteria</taxon>
        <taxon>Pseudomonadati</taxon>
        <taxon>Pseudomonadota</taxon>
        <taxon>Alphaproteobacteria</taxon>
        <taxon>Acetobacterales</taxon>
        <taxon>Acidocellaceae</taxon>
        <taxon>Acidocella</taxon>
    </lineage>
</organism>
<gene>
    <name evidence="1" type="ORF">Aam_055_024</name>
</gene>
<reference evidence="1 2" key="1">
    <citation type="submission" date="2012-11" db="EMBL/GenBank/DDBJ databases">
        <title>Whole genome sequence of Acidocella aminolytica 101 = DSM 11237.</title>
        <authorList>
            <person name="Azuma Y."/>
            <person name="Higashiura N."/>
            <person name="Hirakawa H."/>
            <person name="Matsushita K."/>
        </authorList>
    </citation>
    <scope>NUCLEOTIDE SEQUENCE [LARGE SCALE GENOMIC DNA]</scope>
    <source>
        <strain evidence="2">101 / DSM 11237</strain>
    </source>
</reference>
<comment type="caution">
    <text evidence="1">The sequence shown here is derived from an EMBL/GenBank/DDBJ whole genome shotgun (WGS) entry which is preliminary data.</text>
</comment>
<dbReference type="Proteomes" id="UP000032668">
    <property type="component" value="Unassembled WGS sequence"/>
</dbReference>
<dbReference type="RefSeq" id="WP_148359202.1">
    <property type="nucleotide sequence ID" value="NZ_BANC01000054.1"/>
</dbReference>
<dbReference type="EMBL" id="BANC01000054">
    <property type="protein sequence ID" value="GAN80644.1"/>
    <property type="molecule type" value="Genomic_DNA"/>
</dbReference>
<proteinExistence type="predicted"/>
<accession>A0A0D6PIL1</accession>
<keyword evidence="2" id="KW-1185">Reference proteome</keyword>